<proteinExistence type="predicted"/>
<sequence>MSSGPAELLVRLDTSALESRLNGLTDQWEGPLRGMRTKVDDCSAGVRAVSADVAAIQRFLLSYHNREMLSALSATGNDSSGERSADAPVDPLEECATPSTDATATENLLKTVTIARRLLADNEALRTSLDNATAALVSFNTTQESLKQEVTRLRELTTTQSERLQNMSDWLGMSGLPMNMGAADDNKAGEASGQPGGPPGASADGLSKSTEAVLARSPLLLSFRRFLLRDLTERLVSVVDQQSKDFHDSIAHLEGRIQSGQCVVTSGDPQHGGDSNGNLLETVRTLSKQVKELEQQGIKRDEFTSLMRSKADSLLLPVKADSAAVSEMERRLATRCGDLEERCAYADSERAEFRAILRSLIAAQTAAINASVSSGPTSADQAAPTAAADGSPQLAGQTPAAILRDLLPALTRGPSAAVLGRQKSQSFHSARGAPPSSSLSSPSLPPPRQQQLYRVVGASQGLGVQGVPVPLPTGAGAALYEAAAPPASTSGTRVDATRSQSTPSKGDEEAAVAIGMTASQGDYASYVSQQLNRKLVASLPTLPYERMANSQ</sequence>
<gene>
    <name evidence="2" type="ORF">ABB37_02411</name>
</gene>
<protein>
    <submittedName>
        <fullName evidence="2">Uncharacterized protein</fullName>
    </submittedName>
</protein>
<dbReference type="OrthoDB" id="249432at2759"/>
<organism evidence="2 3">
    <name type="scientific">Leptomonas pyrrhocoris</name>
    <name type="common">Firebug parasite</name>
    <dbReference type="NCBI Taxonomy" id="157538"/>
    <lineage>
        <taxon>Eukaryota</taxon>
        <taxon>Discoba</taxon>
        <taxon>Euglenozoa</taxon>
        <taxon>Kinetoplastea</taxon>
        <taxon>Metakinetoplastina</taxon>
        <taxon>Trypanosomatida</taxon>
        <taxon>Trypanosomatidae</taxon>
        <taxon>Leishmaniinae</taxon>
        <taxon>Leptomonas</taxon>
    </lineage>
</organism>
<feature type="compositionally biased region" description="Low complexity" evidence="1">
    <location>
        <begin position="377"/>
        <end position="393"/>
    </location>
</feature>
<accession>A0A0M9G7Z2</accession>
<dbReference type="RefSeq" id="XP_015662882.1">
    <property type="nucleotide sequence ID" value="XM_015799404.1"/>
</dbReference>
<name>A0A0M9G7Z2_LEPPY</name>
<feature type="region of interest" description="Disordered" evidence="1">
    <location>
        <begin position="487"/>
        <end position="509"/>
    </location>
</feature>
<dbReference type="OMA" id="DAHSMES"/>
<feature type="region of interest" description="Disordered" evidence="1">
    <location>
        <begin position="181"/>
        <end position="206"/>
    </location>
</feature>
<dbReference type="AlphaFoldDB" id="A0A0M9G7Z2"/>
<evidence type="ECO:0000313" key="3">
    <source>
        <dbReference type="Proteomes" id="UP000037923"/>
    </source>
</evidence>
<dbReference type="GeneID" id="26902706"/>
<dbReference type="EMBL" id="LGTL01000003">
    <property type="protein sequence ID" value="KPA84444.1"/>
    <property type="molecule type" value="Genomic_DNA"/>
</dbReference>
<dbReference type="RefSeq" id="XP_015662881.1">
    <property type="nucleotide sequence ID" value="XM_015799403.1"/>
</dbReference>
<evidence type="ECO:0000256" key="1">
    <source>
        <dbReference type="SAM" id="MobiDB-lite"/>
    </source>
</evidence>
<dbReference type="VEuPathDB" id="TriTrypDB:LpyrH10_03_5620"/>
<feature type="region of interest" description="Disordered" evidence="1">
    <location>
        <begin position="372"/>
        <end position="394"/>
    </location>
</feature>
<feature type="compositionally biased region" description="Polar residues" evidence="1">
    <location>
        <begin position="488"/>
        <end position="504"/>
    </location>
</feature>
<dbReference type="Proteomes" id="UP000037923">
    <property type="component" value="Unassembled WGS sequence"/>
</dbReference>
<dbReference type="EMBL" id="LGTL01000003">
    <property type="protein sequence ID" value="KPA84442.1"/>
    <property type="molecule type" value="Genomic_DNA"/>
</dbReference>
<keyword evidence="3" id="KW-1185">Reference proteome</keyword>
<evidence type="ECO:0000313" key="2">
    <source>
        <dbReference type="EMBL" id="KPA84443.1"/>
    </source>
</evidence>
<feature type="region of interest" description="Disordered" evidence="1">
    <location>
        <begin position="74"/>
        <end position="101"/>
    </location>
</feature>
<feature type="region of interest" description="Disordered" evidence="1">
    <location>
        <begin position="420"/>
        <end position="448"/>
    </location>
</feature>
<dbReference type="EMBL" id="LGTL01000003">
    <property type="protein sequence ID" value="KPA84443.1"/>
    <property type="molecule type" value="Genomic_DNA"/>
</dbReference>
<comment type="caution">
    <text evidence="2">The sequence shown here is derived from an EMBL/GenBank/DDBJ whole genome shotgun (WGS) entry which is preliminary data.</text>
</comment>
<reference evidence="2 3" key="1">
    <citation type="submission" date="2015-07" db="EMBL/GenBank/DDBJ databases">
        <title>High-quality genome of monoxenous trypanosomatid Leptomonas pyrrhocoris.</title>
        <authorList>
            <person name="Flegontov P."/>
            <person name="Butenko A."/>
            <person name="Firsov S."/>
            <person name="Vlcek C."/>
            <person name="Logacheva M.D."/>
            <person name="Field M."/>
            <person name="Filatov D."/>
            <person name="Flegontova O."/>
            <person name="Gerasimov E."/>
            <person name="Jackson A.P."/>
            <person name="Kelly S."/>
            <person name="Opperdoes F."/>
            <person name="O'Reilly A."/>
            <person name="Votypka J."/>
            <person name="Yurchenko V."/>
            <person name="Lukes J."/>
        </authorList>
    </citation>
    <scope>NUCLEOTIDE SEQUENCE [LARGE SCALE GENOMIC DNA]</scope>
    <source>
        <strain evidence="2">H10</strain>
    </source>
</reference>
<dbReference type="RefSeq" id="XP_015662883.1">
    <property type="nucleotide sequence ID" value="XM_015799405.1"/>
</dbReference>